<dbReference type="VEuPathDB" id="FungiDB:MELLADRAFT_101380"/>
<dbReference type="GeneID" id="18921350"/>
<keyword evidence="3" id="KW-1185">Reference proteome</keyword>
<proteinExistence type="predicted"/>
<dbReference type="Proteomes" id="UP000001072">
    <property type="component" value="Unassembled WGS sequence"/>
</dbReference>
<protein>
    <submittedName>
        <fullName evidence="2">Uncharacterized protein</fullName>
    </submittedName>
</protein>
<dbReference type="EMBL" id="GL883090">
    <property type="protein sequence ID" value="EGG12823.1"/>
    <property type="molecule type" value="Genomic_DNA"/>
</dbReference>
<dbReference type="KEGG" id="mlr:MELLADRAFT_101380"/>
<gene>
    <name evidence="2" type="ORF">MELLADRAFT_101380</name>
</gene>
<dbReference type="RefSeq" id="XP_007403761.1">
    <property type="nucleotide sequence ID" value="XM_007403699.1"/>
</dbReference>
<dbReference type="AlphaFoldDB" id="F4R4J8"/>
<feature type="region of interest" description="Disordered" evidence="1">
    <location>
        <begin position="21"/>
        <end position="159"/>
    </location>
</feature>
<name>F4R4J8_MELLP</name>
<evidence type="ECO:0000256" key="1">
    <source>
        <dbReference type="SAM" id="MobiDB-lite"/>
    </source>
</evidence>
<feature type="compositionally biased region" description="Basic and acidic residues" evidence="1">
    <location>
        <begin position="139"/>
        <end position="149"/>
    </location>
</feature>
<sequence>MDEAIALAEAKAARLTLTRMRAAATGQQPGPRLATPRRAKTIPREGGNPVDDLDGDPIDGEPTRIEGGETDSEEELEETQQVKSQIDVDTLQLLNGSLIPSEEDDNTSWRPEAIQRREEGKGKRRASSSARSPSPIFDSGDKSQLHFEDGNSPIQPNDRVEYLFAKGRRAEAMALLDQWDRCENPRANSIA</sequence>
<accession>F4R4J8</accession>
<evidence type="ECO:0000313" key="2">
    <source>
        <dbReference type="EMBL" id="EGG12823.1"/>
    </source>
</evidence>
<dbReference type="InParanoid" id="F4R4J8"/>
<organism evidence="3">
    <name type="scientific">Melampsora larici-populina (strain 98AG31 / pathotype 3-4-7)</name>
    <name type="common">Poplar leaf rust fungus</name>
    <dbReference type="NCBI Taxonomy" id="747676"/>
    <lineage>
        <taxon>Eukaryota</taxon>
        <taxon>Fungi</taxon>
        <taxon>Dikarya</taxon>
        <taxon>Basidiomycota</taxon>
        <taxon>Pucciniomycotina</taxon>
        <taxon>Pucciniomycetes</taxon>
        <taxon>Pucciniales</taxon>
        <taxon>Melampsoraceae</taxon>
        <taxon>Melampsora</taxon>
    </lineage>
</organism>
<evidence type="ECO:0000313" key="3">
    <source>
        <dbReference type="Proteomes" id="UP000001072"/>
    </source>
</evidence>
<feature type="compositionally biased region" description="Acidic residues" evidence="1">
    <location>
        <begin position="68"/>
        <end position="78"/>
    </location>
</feature>
<reference evidence="3" key="1">
    <citation type="journal article" date="2011" name="Proc. Natl. Acad. Sci. U.S.A.">
        <title>Obligate biotrophy features unraveled by the genomic analysis of rust fungi.</title>
        <authorList>
            <person name="Duplessis S."/>
            <person name="Cuomo C.A."/>
            <person name="Lin Y.-C."/>
            <person name="Aerts A."/>
            <person name="Tisserant E."/>
            <person name="Veneault-Fourrey C."/>
            <person name="Joly D.L."/>
            <person name="Hacquard S."/>
            <person name="Amselem J."/>
            <person name="Cantarel B.L."/>
            <person name="Chiu R."/>
            <person name="Coutinho P.M."/>
            <person name="Feau N."/>
            <person name="Field M."/>
            <person name="Frey P."/>
            <person name="Gelhaye E."/>
            <person name="Goldberg J."/>
            <person name="Grabherr M.G."/>
            <person name="Kodira C.D."/>
            <person name="Kohler A."/>
            <person name="Kuees U."/>
            <person name="Lindquist E.A."/>
            <person name="Lucas S.M."/>
            <person name="Mago R."/>
            <person name="Mauceli E."/>
            <person name="Morin E."/>
            <person name="Murat C."/>
            <person name="Pangilinan J.L."/>
            <person name="Park R."/>
            <person name="Pearson M."/>
            <person name="Quesneville H."/>
            <person name="Rouhier N."/>
            <person name="Sakthikumar S."/>
            <person name="Salamov A.A."/>
            <person name="Schmutz J."/>
            <person name="Selles B."/>
            <person name="Shapiro H."/>
            <person name="Tanguay P."/>
            <person name="Tuskan G.A."/>
            <person name="Henrissat B."/>
            <person name="Van de Peer Y."/>
            <person name="Rouze P."/>
            <person name="Ellis J.G."/>
            <person name="Dodds P.N."/>
            <person name="Schein J.E."/>
            <person name="Zhong S."/>
            <person name="Hamelin R.C."/>
            <person name="Grigoriev I.V."/>
            <person name="Szabo L.J."/>
            <person name="Martin F."/>
        </authorList>
    </citation>
    <scope>NUCLEOTIDE SEQUENCE [LARGE SCALE GENOMIC DNA]</scope>
    <source>
        <strain evidence="3">98AG31 / pathotype 3-4-7</strain>
    </source>
</reference>
<dbReference type="HOGENOM" id="CLU_090722_0_0_1"/>